<dbReference type="InterPro" id="IPR016187">
    <property type="entry name" value="CTDL_fold"/>
</dbReference>
<protein>
    <recommendedName>
        <fullName evidence="1">C-type lectin domain-containing protein</fullName>
    </recommendedName>
</protein>
<gene>
    <name evidence="2" type="ORF">PoB_004007100</name>
</gene>
<keyword evidence="3" id="KW-1185">Reference proteome</keyword>
<dbReference type="Gene3D" id="3.10.100.10">
    <property type="entry name" value="Mannose-Binding Protein A, subunit A"/>
    <property type="match status" value="1"/>
</dbReference>
<dbReference type="InterPro" id="IPR016186">
    <property type="entry name" value="C-type_lectin-like/link_sf"/>
</dbReference>
<sequence length="215" mass="24782">MVSESFAKIFPLRSPYKTALSVIECAAMCLQDAGCTVIAFNMEERLCRVAGISNQTPVKDEMIELLSWPRWQFFRFRDCSAIPVKEKNICFKISVTKDWFSHDQLCMNKMRGRMLELQSMEDLYFWQKALYHFSYHSKYFVGATESNVGSGEFRWTRSGQAVDLAMWDDDEIHKDLAGIQACAYLDAEKFDSKLKRAPCNVSSYSGFCVLYPLSQ</sequence>
<dbReference type="Proteomes" id="UP000735302">
    <property type="component" value="Unassembled WGS sequence"/>
</dbReference>
<dbReference type="EMBL" id="BLXT01004491">
    <property type="protein sequence ID" value="GFO13566.1"/>
    <property type="molecule type" value="Genomic_DNA"/>
</dbReference>
<comment type="caution">
    <text evidence="2">The sequence shown here is derived from an EMBL/GenBank/DDBJ whole genome shotgun (WGS) entry which is preliminary data.</text>
</comment>
<dbReference type="SUPFAM" id="SSF56436">
    <property type="entry name" value="C-type lectin-like"/>
    <property type="match status" value="1"/>
</dbReference>
<dbReference type="InterPro" id="IPR001304">
    <property type="entry name" value="C-type_lectin-like"/>
</dbReference>
<organism evidence="2 3">
    <name type="scientific">Plakobranchus ocellatus</name>
    <dbReference type="NCBI Taxonomy" id="259542"/>
    <lineage>
        <taxon>Eukaryota</taxon>
        <taxon>Metazoa</taxon>
        <taxon>Spiralia</taxon>
        <taxon>Lophotrochozoa</taxon>
        <taxon>Mollusca</taxon>
        <taxon>Gastropoda</taxon>
        <taxon>Heterobranchia</taxon>
        <taxon>Euthyneura</taxon>
        <taxon>Panpulmonata</taxon>
        <taxon>Sacoglossa</taxon>
        <taxon>Placobranchoidea</taxon>
        <taxon>Plakobranchidae</taxon>
        <taxon>Plakobranchus</taxon>
    </lineage>
</organism>
<reference evidence="2 3" key="1">
    <citation type="journal article" date="2021" name="Elife">
        <title>Chloroplast acquisition without the gene transfer in kleptoplastic sea slugs, Plakobranchus ocellatus.</title>
        <authorList>
            <person name="Maeda T."/>
            <person name="Takahashi S."/>
            <person name="Yoshida T."/>
            <person name="Shimamura S."/>
            <person name="Takaki Y."/>
            <person name="Nagai Y."/>
            <person name="Toyoda A."/>
            <person name="Suzuki Y."/>
            <person name="Arimoto A."/>
            <person name="Ishii H."/>
            <person name="Satoh N."/>
            <person name="Nishiyama T."/>
            <person name="Hasebe M."/>
            <person name="Maruyama T."/>
            <person name="Minagawa J."/>
            <person name="Obokata J."/>
            <person name="Shigenobu S."/>
        </authorList>
    </citation>
    <scope>NUCLEOTIDE SEQUENCE [LARGE SCALE GENOMIC DNA]</scope>
</reference>
<evidence type="ECO:0000313" key="3">
    <source>
        <dbReference type="Proteomes" id="UP000735302"/>
    </source>
</evidence>
<dbReference type="CDD" id="cd00037">
    <property type="entry name" value="CLECT"/>
    <property type="match status" value="1"/>
</dbReference>
<evidence type="ECO:0000259" key="1">
    <source>
        <dbReference type="PROSITE" id="PS50041"/>
    </source>
</evidence>
<accession>A0AAV4AZ52</accession>
<dbReference type="AlphaFoldDB" id="A0AAV4AZ52"/>
<name>A0AAV4AZ52_9GAST</name>
<feature type="domain" description="C-type lectin" evidence="1">
    <location>
        <begin position="86"/>
        <end position="200"/>
    </location>
</feature>
<dbReference type="PROSITE" id="PS50041">
    <property type="entry name" value="C_TYPE_LECTIN_2"/>
    <property type="match status" value="1"/>
</dbReference>
<evidence type="ECO:0000313" key="2">
    <source>
        <dbReference type="EMBL" id="GFO13566.1"/>
    </source>
</evidence>
<proteinExistence type="predicted"/>